<evidence type="ECO:0000313" key="2">
    <source>
        <dbReference type="Proteomes" id="UP001184614"/>
    </source>
</evidence>
<evidence type="ECO:0000313" key="1">
    <source>
        <dbReference type="EMBL" id="MDR6432218.1"/>
    </source>
</evidence>
<name>A0ABU1M862_9HYPH</name>
<reference evidence="1 2" key="1">
    <citation type="submission" date="2023-07" db="EMBL/GenBank/DDBJ databases">
        <title>Sorghum-associated microbial communities from plants grown in Nebraska, USA.</title>
        <authorList>
            <person name="Schachtman D."/>
        </authorList>
    </citation>
    <scope>NUCLEOTIDE SEQUENCE [LARGE SCALE GENOMIC DNA]</scope>
    <source>
        <strain evidence="1 2">DS1730</strain>
    </source>
</reference>
<gene>
    <name evidence="1" type="ORF">J2782_001953</name>
</gene>
<protein>
    <submittedName>
        <fullName evidence="1">Uncharacterized protein</fullName>
    </submittedName>
</protein>
<dbReference type="Proteomes" id="UP001184614">
    <property type="component" value="Unassembled WGS sequence"/>
</dbReference>
<comment type="caution">
    <text evidence="1">The sequence shown here is derived from an EMBL/GenBank/DDBJ whole genome shotgun (WGS) entry which is preliminary data.</text>
</comment>
<organism evidence="1 2">
    <name type="scientific">Brucella pseudogrignonensis</name>
    <dbReference type="NCBI Taxonomy" id="419475"/>
    <lineage>
        <taxon>Bacteria</taxon>
        <taxon>Pseudomonadati</taxon>
        <taxon>Pseudomonadota</taxon>
        <taxon>Alphaproteobacteria</taxon>
        <taxon>Hyphomicrobiales</taxon>
        <taxon>Brucellaceae</taxon>
        <taxon>Brucella/Ochrobactrum group</taxon>
        <taxon>Brucella</taxon>
    </lineage>
</organism>
<keyword evidence="2" id="KW-1185">Reference proteome</keyword>
<dbReference type="EMBL" id="JAVDQT010000002">
    <property type="protein sequence ID" value="MDR6432218.1"/>
    <property type="molecule type" value="Genomic_DNA"/>
</dbReference>
<accession>A0ABU1M862</accession>
<sequence length="35" mass="3868">MLTSNNYTLDAAPYSVSGDLNAVDSKDHGFDMYVR</sequence>
<proteinExistence type="predicted"/>